<evidence type="ECO:0000259" key="14">
    <source>
        <dbReference type="Pfam" id="PF00593"/>
    </source>
</evidence>
<evidence type="ECO:0000256" key="3">
    <source>
        <dbReference type="ARBA" id="ARBA00022448"/>
    </source>
</evidence>
<feature type="domain" description="TonB-dependent receptor plug" evidence="15">
    <location>
        <begin position="58"/>
        <end position="166"/>
    </location>
</feature>
<dbReference type="Pfam" id="PF07715">
    <property type="entry name" value="Plug"/>
    <property type="match status" value="1"/>
</dbReference>
<keyword evidence="5 11" id="KW-0812">Transmembrane</keyword>
<keyword evidence="17" id="KW-1185">Reference proteome</keyword>
<keyword evidence="4 11" id="KW-1134">Transmembrane beta strand</keyword>
<dbReference type="EMBL" id="CP026604">
    <property type="protein sequence ID" value="AWB67424.1"/>
    <property type="molecule type" value="Genomic_DNA"/>
</dbReference>
<dbReference type="CDD" id="cd01347">
    <property type="entry name" value="ligand_gated_channel"/>
    <property type="match status" value="1"/>
</dbReference>
<evidence type="ECO:0000259" key="15">
    <source>
        <dbReference type="Pfam" id="PF07715"/>
    </source>
</evidence>
<evidence type="ECO:0000256" key="13">
    <source>
        <dbReference type="SAM" id="SignalP"/>
    </source>
</evidence>
<dbReference type="PROSITE" id="PS52016">
    <property type="entry name" value="TONB_DEPENDENT_REC_3"/>
    <property type="match status" value="1"/>
</dbReference>
<dbReference type="PANTHER" id="PTHR30069:SF29">
    <property type="entry name" value="HEMOGLOBIN AND HEMOGLOBIN-HAPTOGLOBIN-BINDING PROTEIN 1-RELATED"/>
    <property type="match status" value="1"/>
</dbReference>
<evidence type="ECO:0000256" key="5">
    <source>
        <dbReference type="ARBA" id="ARBA00022692"/>
    </source>
</evidence>
<keyword evidence="3 11" id="KW-0813">Transport</keyword>
<dbReference type="InterPro" id="IPR036942">
    <property type="entry name" value="Beta-barrel_TonB_sf"/>
</dbReference>
<dbReference type="GO" id="GO:0044718">
    <property type="term" value="P:siderophore transmembrane transport"/>
    <property type="evidence" value="ECO:0007669"/>
    <property type="project" value="TreeGrafter"/>
</dbReference>
<protein>
    <submittedName>
        <fullName evidence="16">TonB-dependent receptor</fullName>
    </submittedName>
</protein>
<feature type="chain" id="PRO_5015615592" evidence="13">
    <location>
        <begin position="26"/>
        <end position="724"/>
    </location>
</feature>
<keyword evidence="9 16" id="KW-0675">Receptor</keyword>
<comment type="similarity">
    <text evidence="2">Belongs to the TonB-dependent receptor family. Hemoglobin/haptoglobin binding protein subfamily.</text>
</comment>
<keyword evidence="8 11" id="KW-0472">Membrane</keyword>
<comment type="subcellular location">
    <subcellularLocation>
        <location evidence="1 11">Cell outer membrane</location>
        <topology evidence="1 11">Multi-pass membrane protein</topology>
    </subcellularLocation>
</comment>
<evidence type="ECO:0000256" key="6">
    <source>
        <dbReference type="ARBA" id="ARBA00022729"/>
    </source>
</evidence>
<dbReference type="InterPro" id="IPR000531">
    <property type="entry name" value="Beta-barrel_TonB"/>
</dbReference>
<evidence type="ECO:0000256" key="4">
    <source>
        <dbReference type="ARBA" id="ARBA00022452"/>
    </source>
</evidence>
<name>A0A2S0VT87_9ALTE</name>
<evidence type="ECO:0000256" key="9">
    <source>
        <dbReference type="ARBA" id="ARBA00023170"/>
    </source>
</evidence>
<dbReference type="Gene3D" id="2.40.170.20">
    <property type="entry name" value="TonB-dependent receptor, beta-barrel domain"/>
    <property type="match status" value="1"/>
</dbReference>
<evidence type="ECO:0000256" key="8">
    <source>
        <dbReference type="ARBA" id="ARBA00023136"/>
    </source>
</evidence>
<reference evidence="16 17" key="1">
    <citation type="submission" date="2018-01" db="EMBL/GenBank/DDBJ databases">
        <title>Genome sequence of a Cantenovulum-like bacteria.</title>
        <authorList>
            <person name="Tan W.R."/>
            <person name="Lau N.-S."/>
            <person name="Go F."/>
            <person name="Amirul A.-A.A."/>
        </authorList>
    </citation>
    <scope>NUCLEOTIDE SEQUENCE [LARGE SCALE GENOMIC DNA]</scope>
    <source>
        <strain evidence="16 17">CCB-QB4</strain>
    </source>
</reference>
<dbReference type="InterPro" id="IPR039426">
    <property type="entry name" value="TonB-dep_rcpt-like"/>
</dbReference>
<evidence type="ECO:0000256" key="10">
    <source>
        <dbReference type="ARBA" id="ARBA00023237"/>
    </source>
</evidence>
<evidence type="ECO:0000256" key="12">
    <source>
        <dbReference type="RuleBase" id="RU003357"/>
    </source>
</evidence>
<dbReference type="Pfam" id="PF00593">
    <property type="entry name" value="TonB_dep_Rec_b-barrel"/>
    <property type="match status" value="1"/>
</dbReference>
<evidence type="ECO:0000256" key="1">
    <source>
        <dbReference type="ARBA" id="ARBA00004571"/>
    </source>
</evidence>
<evidence type="ECO:0000256" key="7">
    <source>
        <dbReference type="ARBA" id="ARBA00023077"/>
    </source>
</evidence>
<keyword evidence="10 11" id="KW-0998">Cell outer membrane</keyword>
<dbReference type="InterPro" id="IPR037066">
    <property type="entry name" value="Plug_dom_sf"/>
</dbReference>
<dbReference type="Proteomes" id="UP000244441">
    <property type="component" value="Chromosome"/>
</dbReference>
<evidence type="ECO:0000256" key="11">
    <source>
        <dbReference type="PROSITE-ProRule" id="PRU01360"/>
    </source>
</evidence>
<keyword evidence="6 13" id="KW-0732">Signal</keyword>
<accession>A0A2S0VT87</accession>
<dbReference type="Gene3D" id="2.170.130.10">
    <property type="entry name" value="TonB-dependent receptor, plug domain"/>
    <property type="match status" value="1"/>
</dbReference>
<organism evidence="16 17">
    <name type="scientific">Saccharobesus litoralis</name>
    <dbReference type="NCBI Taxonomy" id="2172099"/>
    <lineage>
        <taxon>Bacteria</taxon>
        <taxon>Pseudomonadati</taxon>
        <taxon>Pseudomonadota</taxon>
        <taxon>Gammaproteobacteria</taxon>
        <taxon>Alteromonadales</taxon>
        <taxon>Alteromonadaceae</taxon>
        <taxon>Saccharobesus</taxon>
    </lineage>
</organism>
<dbReference type="AlphaFoldDB" id="A0A2S0VT87"/>
<dbReference type="PANTHER" id="PTHR30069">
    <property type="entry name" value="TONB-DEPENDENT OUTER MEMBRANE RECEPTOR"/>
    <property type="match status" value="1"/>
</dbReference>
<proteinExistence type="inferred from homology"/>
<dbReference type="InterPro" id="IPR012910">
    <property type="entry name" value="Plug_dom"/>
</dbReference>
<sequence length="724" mass="80846">MGRLMKFNALSLAIFISFFQTPAFSANTLDPAEDYFDDFYGGDDFVEIATGIDTQIHKAPAVASVFTSREISAMGAMDIDDVLETVPGLHINRSYNAYLPVYTFRGIHSAYNPQVLMLVNGVPITNNFLGNRNQVWGGMPLEAVERIEVIRGPGSAVYGADAFAGVINIITKSASDIKRNSLGIRGGQYSTNDAWFQIASEEHEVNYALTVEYHKTDGNDKIIESDAQSVFDNLFSTNASNAPGALNLSTTNLDIRAELGYKNLGLRIGLQERKNNGIGAGLAEALDPEAKQASTRINADLTYSSKLTEYLSHDVVLAYFDTTQEVENQYRIYPRGYKDSFFDGVFENGFIGNPEVYERHYRANWTGLYSGLEGHTFRFGFGFHRSDLYKTTETKNFAIGPGLNFEPIIENGNFVGVSKNEQLGVIDVSDTPFEFLQETKRDNRYVFVQDVWALANDWELTAGVRHDDYSDFGSTTNPRIALVWSSSLNLSTKLLYGKAFRAPSFADRGNQNNPVAVGNPNIKPEEIESIELSFDYHPDDGVGAVASFYHYTWTDIIQYVPNGSANVAQNEGKQKGYGAELELYSKLSENVKFSGNYAYINAENKQTGREVAFTPSNQVYLQLDWKASDSVGFHVRNNYVSGRKRQVGDIRNEIDDYWITDLTLQWQPDMTPVTLKVIGKNIFDSDAREPSATTQFTNGDVAVYLQNDLPLPGRGFYAELRYEF</sequence>
<gene>
    <name evidence="16" type="ORF">C2869_13675</name>
</gene>
<dbReference type="SUPFAM" id="SSF56935">
    <property type="entry name" value="Porins"/>
    <property type="match status" value="1"/>
</dbReference>
<feature type="domain" description="TonB-dependent receptor-like beta-barrel" evidence="14">
    <location>
        <begin position="267"/>
        <end position="677"/>
    </location>
</feature>
<dbReference type="KEGG" id="cate:C2869_13675"/>
<keyword evidence="7 12" id="KW-0798">TonB box</keyword>
<dbReference type="GO" id="GO:0009279">
    <property type="term" value="C:cell outer membrane"/>
    <property type="evidence" value="ECO:0007669"/>
    <property type="project" value="UniProtKB-SubCell"/>
</dbReference>
<evidence type="ECO:0000256" key="2">
    <source>
        <dbReference type="ARBA" id="ARBA00008143"/>
    </source>
</evidence>
<dbReference type="GO" id="GO:0015344">
    <property type="term" value="F:siderophore uptake transmembrane transporter activity"/>
    <property type="evidence" value="ECO:0007669"/>
    <property type="project" value="TreeGrafter"/>
</dbReference>
<feature type="signal peptide" evidence="13">
    <location>
        <begin position="1"/>
        <end position="25"/>
    </location>
</feature>
<evidence type="ECO:0000313" key="17">
    <source>
        <dbReference type="Proteomes" id="UP000244441"/>
    </source>
</evidence>
<evidence type="ECO:0000313" key="16">
    <source>
        <dbReference type="EMBL" id="AWB67424.1"/>
    </source>
</evidence>